<accession>A0ABP7ACP7</accession>
<dbReference type="EMBL" id="BAABBE010000004">
    <property type="protein sequence ID" value="GAA3629369.1"/>
    <property type="molecule type" value="Genomic_DNA"/>
</dbReference>
<dbReference type="Proteomes" id="UP001500711">
    <property type="component" value="Unassembled WGS sequence"/>
</dbReference>
<keyword evidence="2" id="KW-1185">Reference proteome</keyword>
<dbReference type="RefSeq" id="WP_346128612.1">
    <property type="nucleotide sequence ID" value="NZ_BAABBE010000004.1"/>
</dbReference>
<name>A0ABP7ACP7_9PSEU</name>
<gene>
    <name evidence="1" type="ORF">GCM10022267_14950</name>
</gene>
<organism evidence="1 2">
    <name type="scientific">Lentzea roselyniae</name>
    <dbReference type="NCBI Taxonomy" id="531940"/>
    <lineage>
        <taxon>Bacteria</taxon>
        <taxon>Bacillati</taxon>
        <taxon>Actinomycetota</taxon>
        <taxon>Actinomycetes</taxon>
        <taxon>Pseudonocardiales</taxon>
        <taxon>Pseudonocardiaceae</taxon>
        <taxon>Lentzea</taxon>
    </lineage>
</organism>
<evidence type="ECO:0000313" key="1">
    <source>
        <dbReference type="EMBL" id="GAA3629369.1"/>
    </source>
</evidence>
<evidence type="ECO:0000313" key="2">
    <source>
        <dbReference type="Proteomes" id="UP001500711"/>
    </source>
</evidence>
<comment type="caution">
    <text evidence="1">The sequence shown here is derived from an EMBL/GenBank/DDBJ whole genome shotgun (WGS) entry which is preliminary data.</text>
</comment>
<proteinExistence type="predicted"/>
<protein>
    <submittedName>
        <fullName evidence="1">Uncharacterized protein</fullName>
    </submittedName>
</protein>
<sequence>MSDHSDALDPDEKAMLEAWLAESGATDVVPGDLRGEIANLAERRRVEVNEALRALGYDYKDRDRIRRGKSVPRPKNARHRDVNRKRYEFYISQIVDWDTTSLSKEYVTATWFSLTAENLDLAQRWWNAGMNPLALEQITALVEQGFSPADLAARVKDRSLIYWLNRGATVEWCVLALGWSRKSS</sequence>
<reference evidence="2" key="1">
    <citation type="journal article" date="2019" name="Int. J. Syst. Evol. Microbiol.">
        <title>The Global Catalogue of Microorganisms (GCM) 10K type strain sequencing project: providing services to taxonomists for standard genome sequencing and annotation.</title>
        <authorList>
            <consortium name="The Broad Institute Genomics Platform"/>
            <consortium name="The Broad Institute Genome Sequencing Center for Infectious Disease"/>
            <person name="Wu L."/>
            <person name="Ma J."/>
        </authorList>
    </citation>
    <scope>NUCLEOTIDE SEQUENCE [LARGE SCALE GENOMIC DNA]</scope>
    <source>
        <strain evidence="2">JCM 17494</strain>
    </source>
</reference>